<sequence length="380" mass="42167">MQHALESNQLPTKESQLARGAISPPKPGEEEDAGGSLEIIEDIVNRASKSPTESAYTFVSEWLESVDSNALSLSNVPSGSCPQSFASGRSATQLVKDRSYRSLNLASHNMRLRKPHEEMPEYIIRLINEICQDRTSPEPSLDSIKQDAVLALLEWEGSGQAEVEGYFVSKNFPALDPSESLRYTRRHPMASHTIPKVATSEYNLAVPVPGILYGYNRDVAFFQHTAYLLATGTESVANSQDLLYPFFDVEFKASTPHTASNARGPSAATVQPPIGISRETTVVRIDRLEESKYHRVQPINSAAFSVTMNGIEARLFVAWKENNEYTMAKVESFLLQSPDHYLKFRKLIRNILDWGKSSRLSEIRGVLDAVFGGDGGNREV</sequence>
<dbReference type="InterPro" id="IPR057684">
    <property type="entry name" value="DUF7924"/>
</dbReference>
<dbReference type="HOGENOM" id="CLU_036509_0_0_1"/>
<name>C0NYB9_AJECG</name>
<evidence type="ECO:0000313" key="4">
    <source>
        <dbReference type="Proteomes" id="UP000001631"/>
    </source>
</evidence>
<dbReference type="Pfam" id="PF25545">
    <property type="entry name" value="DUF7924"/>
    <property type="match status" value="1"/>
</dbReference>
<dbReference type="EMBL" id="GG663376">
    <property type="protein sequence ID" value="EEH03787.1"/>
    <property type="molecule type" value="Genomic_DNA"/>
</dbReference>
<dbReference type="PANTHER" id="PTHR42470">
    <property type="entry name" value="VAST DOMAIN-CONTAINING PROTEIN"/>
    <property type="match status" value="1"/>
</dbReference>
<reference evidence="3" key="1">
    <citation type="submission" date="2009-02" db="EMBL/GenBank/DDBJ databases">
        <title>The Genome Sequence of Ajellomyces capsulatus strain G186AR.</title>
        <authorList>
            <consortium name="The Broad Institute Genome Sequencing Platform"/>
            <person name="Champion M."/>
            <person name="Cuomo C."/>
            <person name="Ma L.-J."/>
            <person name="Henn M.R."/>
            <person name="Sil A."/>
            <person name="Goldman B."/>
            <person name="Young S.K."/>
            <person name="Kodira C.D."/>
            <person name="Zeng Q."/>
            <person name="Koehrsen M."/>
            <person name="Alvarado L."/>
            <person name="Berlin A."/>
            <person name="Borenstein D."/>
            <person name="Chen Z."/>
            <person name="Engels R."/>
            <person name="Freedman E."/>
            <person name="Gellesch M."/>
            <person name="Goldberg J."/>
            <person name="Griggs A."/>
            <person name="Gujja S."/>
            <person name="Heiman D."/>
            <person name="Hepburn T."/>
            <person name="Howarth C."/>
            <person name="Jen D."/>
            <person name="Larson L."/>
            <person name="Lewis B."/>
            <person name="Mehta T."/>
            <person name="Park D."/>
            <person name="Pearson M."/>
            <person name="Roberts A."/>
            <person name="Saif S."/>
            <person name="Shea T."/>
            <person name="Shenoy N."/>
            <person name="Sisk P."/>
            <person name="Stolte C."/>
            <person name="Sykes S."/>
            <person name="Walk T."/>
            <person name="White J."/>
            <person name="Yandava C."/>
            <person name="Klein B."/>
            <person name="McEwen J.G."/>
            <person name="Puccia R."/>
            <person name="Goldman G.H."/>
            <person name="Felipe M.S."/>
            <person name="Nino-Vega G."/>
            <person name="San-Blas G."/>
            <person name="Taylor J."/>
            <person name="Mendoza L."/>
            <person name="Galagan J."/>
            <person name="Nusbaum C."/>
            <person name="Birren B."/>
        </authorList>
    </citation>
    <scope>NUCLEOTIDE SEQUENCE</scope>
    <source>
        <strain evidence="3">G186AR</strain>
    </source>
</reference>
<gene>
    <name evidence="3" type="ORF">HCBG_07913</name>
</gene>
<evidence type="ECO:0000259" key="2">
    <source>
        <dbReference type="Pfam" id="PF25545"/>
    </source>
</evidence>
<protein>
    <recommendedName>
        <fullName evidence="2">DUF7924 domain-containing protein</fullName>
    </recommendedName>
</protein>
<organism evidence="3 4">
    <name type="scientific">Ajellomyces capsulatus (strain G186AR / H82 / ATCC MYA-2454 / RMSCC 2432)</name>
    <name type="common">Darling's disease fungus</name>
    <name type="synonym">Histoplasma capsulatum</name>
    <dbReference type="NCBI Taxonomy" id="447093"/>
    <lineage>
        <taxon>Eukaryota</taxon>
        <taxon>Fungi</taxon>
        <taxon>Dikarya</taxon>
        <taxon>Ascomycota</taxon>
        <taxon>Pezizomycotina</taxon>
        <taxon>Eurotiomycetes</taxon>
        <taxon>Eurotiomycetidae</taxon>
        <taxon>Onygenales</taxon>
        <taxon>Ajellomycetaceae</taxon>
        <taxon>Histoplasma</taxon>
    </lineage>
</organism>
<dbReference type="InParanoid" id="C0NYB9"/>
<keyword evidence="4" id="KW-1185">Reference proteome</keyword>
<feature type="region of interest" description="Disordered" evidence="1">
    <location>
        <begin position="1"/>
        <end position="35"/>
    </location>
</feature>
<dbReference type="GeneID" id="69040929"/>
<dbReference type="PANTHER" id="PTHR42470:SF1">
    <property type="entry name" value="VAST DOMAIN-CONTAINING PROTEIN"/>
    <property type="match status" value="1"/>
</dbReference>
<feature type="compositionally biased region" description="Polar residues" evidence="1">
    <location>
        <begin position="1"/>
        <end position="15"/>
    </location>
</feature>
<accession>C0NYB9</accession>
<evidence type="ECO:0000313" key="3">
    <source>
        <dbReference type="EMBL" id="EEH03787.1"/>
    </source>
</evidence>
<dbReference type="Proteomes" id="UP000001631">
    <property type="component" value="Unassembled WGS sequence"/>
</dbReference>
<dbReference type="STRING" id="447093.C0NYB9"/>
<dbReference type="VEuPathDB" id="FungiDB:I7I50_04117"/>
<feature type="domain" description="DUF7924" evidence="2">
    <location>
        <begin position="186"/>
        <end position="365"/>
    </location>
</feature>
<dbReference type="AlphaFoldDB" id="C0NYB9"/>
<dbReference type="RefSeq" id="XP_045284268.1">
    <property type="nucleotide sequence ID" value="XM_045434962.1"/>
</dbReference>
<proteinExistence type="predicted"/>
<evidence type="ECO:0000256" key="1">
    <source>
        <dbReference type="SAM" id="MobiDB-lite"/>
    </source>
</evidence>